<evidence type="ECO:0000313" key="1">
    <source>
        <dbReference type="EMBL" id="KKL09795.1"/>
    </source>
</evidence>
<name>A0A0F9AKA6_9ZZZZ</name>
<reference evidence="1" key="1">
    <citation type="journal article" date="2015" name="Nature">
        <title>Complex archaea that bridge the gap between prokaryotes and eukaryotes.</title>
        <authorList>
            <person name="Spang A."/>
            <person name="Saw J.H."/>
            <person name="Jorgensen S.L."/>
            <person name="Zaremba-Niedzwiedzka K."/>
            <person name="Martijn J."/>
            <person name="Lind A.E."/>
            <person name="van Eijk R."/>
            <person name="Schleper C."/>
            <person name="Guy L."/>
            <person name="Ettema T.J."/>
        </authorList>
    </citation>
    <scope>NUCLEOTIDE SEQUENCE</scope>
</reference>
<protein>
    <recommendedName>
        <fullName evidence="2">PD(D/E)XK endonuclease domain-containing protein</fullName>
    </recommendedName>
</protein>
<comment type="caution">
    <text evidence="1">The sequence shown here is derived from an EMBL/GenBank/DDBJ whole genome shotgun (WGS) entry which is preliminary data.</text>
</comment>
<dbReference type="AlphaFoldDB" id="A0A0F9AKA6"/>
<dbReference type="SUPFAM" id="SSF52980">
    <property type="entry name" value="Restriction endonuclease-like"/>
    <property type="match status" value="1"/>
</dbReference>
<dbReference type="Gene3D" id="3.40.1350.10">
    <property type="match status" value="1"/>
</dbReference>
<organism evidence="1">
    <name type="scientific">marine sediment metagenome</name>
    <dbReference type="NCBI Taxonomy" id="412755"/>
    <lineage>
        <taxon>unclassified sequences</taxon>
        <taxon>metagenomes</taxon>
        <taxon>ecological metagenomes</taxon>
    </lineage>
</organism>
<gene>
    <name evidence="1" type="ORF">LCGC14_2562270</name>
</gene>
<dbReference type="EMBL" id="LAZR01042324">
    <property type="protein sequence ID" value="KKL09795.1"/>
    <property type="molecule type" value="Genomic_DNA"/>
</dbReference>
<sequence>MNTGARRKPPLAFYEPRTIGEQPHHLVFVPGPSPAVGHVVGKKFRGGYSELIASAWLLEHGFEVFRNLCDRGPVDLIALKDERVELIDVKTVQIRVSKRGICKINEPQLSQQQTDMGVRALFVTPDGLCDWHIARLRDIYNEINREPRS</sequence>
<dbReference type="InterPro" id="IPR011856">
    <property type="entry name" value="tRNA_endonuc-like_dom_sf"/>
</dbReference>
<proteinExistence type="predicted"/>
<evidence type="ECO:0008006" key="2">
    <source>
        <dbReference type="Google" id="ProtNLM"/>
    </source>
</evidence>
<dbReference type="InterPro" id="IPR011335">
    <property type="entry name" value="Restrct_endonuc-II-like"/>
</dbReference>
<accession>A0A0F9AKA6</accession>
<dbReference type="GO" id="GO:0003676">
    <property type="term" value="F:nucleic acid binding"/>
    <property type="evidence" value="ECO:0007669"/>
    <property type="project" value="InterPro"/>
</dbReference>